<dbReference type="GO" id="GO:0004602">
    <property type="term" value="F:glutathione peroxidase activity"/>
    <property type="evidence" value="ECO:0007669"/>
    <property type="project" value="TreeGrafter"/>
</dbReference>
<feature type="domain" description="DSBA-like thioredoxin" evidence="3">
    <location>
        <begin position="4"/>
        <end position="187"/>
    </location>
</feature>
<dbReference type="EC" id="5.99.1.4" evidence="1"/>
<dbReference type="RefSeq" id="WP_306736491.1">
    <property type="nucleotide sequence ID" value="NZ_JANHAX010000004.1"/>
</dbReference>
<dbReference type="InterPro" id="IPR036249">
    <property type="entry name" value="Thioredoxin-like_sf"/>
</dbReference>
<reference evidence="4" key="1">
    <citation type="submission" date="2022-07" db="EMBL/GenBank/DDBJ databases">
        <authorList>
            <person name="Otstavnykh N."/>
            <person name="Isaeva M."/>
            <person name="Bystritskaya E."/>
        </authorList>
    </citation>
    <scope>NUCLEOTIDE SEQUENCE</scope>
    <source>
        <strain evidence="4">KCTC 52189</strain>
    </source>
</reference>
<gene>
    <name evidence="4" type="ORF">NO357_14980</name>
</gene>
<dbReference type="PANTHER" id="PTHR42943:SF2">
    <property type="entry name" value="GLUTATHIONE S-TRANSFERASE KAPPA 1"/>
    <property type="match status" value="1"/>
</dbReference>
<dbReference type="CDD" id="cd03022">
    <property type="entry name" value="DsbA_HCCA_Iso"/>
    <property type="match status" value="1"/>
</dbReference>
<dbReference type="Pfam" id="PF01323">
    <property type="entry name" value="DSBA"/>
    <property type="match status" value="1"/>
</dbReference>
<dbReference type="Proteomes" id="UP001226762">
    <property type="component" value="Unassembled WGS sequence"/>
</dbReference>
<evidence type="ECO:0000256" key="1">
    <source>
        <dbReference type="PIRNR" id="PIRNR006386"/>
    </source>
</evidence>
<feature type="active site" description="Nucleophile" evidence="2">
    <location>
        <position position="12"/>
    </location>
</feature>
<comment type="similarity">
    <text evidence="1">Belongs to the GST superfamily. NadH family.</text>
</comment>
<dbReference type="SUPFAM" id="SSF52833">
    <property type="entry name" value="Thioredoxin-like"/>
    <property type="match status" value="1"/>
</dbReference>
<dbReference type="InterPro" id="IPR001853">
    <property type="entry name" value="DSBA-like_thioredoxin_dom"/>
</dbReference>
<name>A0AAE4B785_9RHOB</name>
<accession>A0AAE4B785</accession>
<dbReference type="GO" id="GO:0006749">
    <property type="term" value="P:glutathione metabolic process"/>
    <property type="evidence" value="ECO:0007669"/>
    <property type="project" value="TreeGrafter"/>
</dbReference>
<evidence type="ECO:0000313" key="5">
    <source>
        <dbReference type="Proteomes" id="UP001226762"/>
    </source>
</evidence>
<dbReference type="PIRSF" id="PIRSF006386">
    <property type="entry name" value="HCCAis_GSTk"/>
    <property type="match status" value="1"/>
</dbReference>
<proteinExistence type="inferred from homology"/>
<sequence>MSAIDFWFSIGSTYTYLTVRRLPELAAREGVDVTWRPFDVRAIMLEQNNIPFRDKPVKTAYMWRDIARRAGKYRLAPQLPAPYPLNDLAFANQVALLGLNEGWGQKFVIAAYENWFEKGLVPDEGEGLTASLEAAGQDPEPTIARAASDTIAAQLVQDTETARDLGVFGSPSFAVGGEIFWGDDRLEDAIAWARHGSLA</sequence>
<dbReference type="GO" id="GO:1901170">
    <property type="term" value="P:naphthalene catabolic process"/>
    <property type="evidence" value="ECO:0007669"/>
    <property type="project" value="InterPro"/>
</dbReference>
<evidence type="ECO:0000256" key="2">
    <source>
        <dbReference type="PIRSR" id="PIRSR006386-1"/>
    </source>
</evidence>
<comment type="caution">
    <text evidence="4">The sequence shown here is derived from an EMBL/GenBank/DDBJ whole genome shotgun (WGS) entry which is preliminary data.</text>
</comment>
<protein>
    <recommendedName>
        <fullName evidence="1">2-hydroxychromene-2-carboxylate isomerase</fullName>
        <ecNumber evidence="1">5.99.1.4</ecNumber>
    </recommendedName>
</protein>
<evidence type="ECO:0000313" key="4">
    <source>
        <dbReference type="EMBL" id="MDQ2091206.1"/>
    </source>
</evidence>
<dbReference type="AlphaFoldDB" id="A0AAE4B785"/>
<dbReference type="InterPro" id="IPR014440">
    <property type="entry name" value="HCCAis_GSTk"/>
</dbReference>
<reference evidence="4" key="2">
    <citation type="submission" date="2023-02" db="EMBL/GenBank/DDBJ databases">
        <title>'Rhodoalgimonas zhirmunskyi' gen. nov., isolated from a red alga.</title>
        <authorList>
            <person name="Nedashkovskaya O.I."/>
            <person name="Otstavnykh N.Y."/>
            <person name="Bystritskaya E.P."/>
            <person name="Balabanova L.A."/>
            <person name="Isaeva M.P."/>
        </authorList>
    </citation>
    <scope>NUCLEOTIDE SEQUENCE</scope>
    <source>
        <strain evidence="4">KCTC 52189</strain>
    </source>
</reference>
<dbReference type="GO" id="GO:0004364">
    <property type="term" value="F:glutathione transferase activity"/>
    <property type="evidence" value="ECO:0007669"/>
    <property type="project" value="TreeGrafter"/>
</dbReference>
<comment type="catalytic activity">
    <reaction evidence="1">
        <text>2-hydroxychromene-2-carboxylate = (3E)-4-(2-hydroxyphenyl)-2-oxobut-3-enoate</text>
        <dbReference type="Rhea" id="RHEA:27401"/>
        <dbReference type="ChEBI" id="CHEBI:59350"/>
        <dbReference type="ChEBI" id="CHEBI:59353"/>
        <dbReference type="EC" id="5.99.1.4"/>
    </reaction>
</comment>
<keyword evidence="5" id="KW-1185">Reference proteome</keyword>
<dbReference type="InterPro" id="IPR044087">
    <property type="entry name" value="NahD-like"/>
</dbReference>
<organism evidence="4 5">
    <name type="scientific">Marimonas arenosa</name>
    <dbReference type="NCBI Taxonomy" id="1795305"/>
    <lineage>
        <taxon>Bacteria</taxon>
        <taxon>Pseudomonadati</taxon>
        <taxon>Pseudomonadota</taxon>
        <taxon>Alphaproteobacteria</taxon>
        <taxon>Rhodobacterales</taxon>
        <taxon>Paracoccaceae</taxon>
        <taxon>Marimonas</taxon>
    </lineage>
</organism>
<dbReference type="EMBL" id="JANHAX010000004">
    <property type="protein sequence ID" value="MDQ2091206.1"/>
    <property type="molecule type" value="Genomic_DNA"/>
</dbReference>
<evidence type="ECO:0000259" key="3">
    <source>
        <dbReference type="Pfam" id="PF01323"/>
    </source>
</evidence>
<dbReference type="Gene3D" id="3.40.30.10">
    <property type="entry name" value="Glutaredoxin"/>
    <property type="match status" value="1"/>
</dbReference>
<dbReference type="InterPro" id="IPR051924">
    <property type="entry name" value="GST_Kappa/NadH"/>
</dbReference>
<keyword evidence="1 4" id="KW-0413">Isomerase</keyword>
<dbReference type="PANTHER" id="PTHR42943">
    <property type="entry name" value="GLUTATHIONE S-TRANSFERASE KAPPA"/>
    <property type="match status" value="1"/>
</dbReference>
<dbReference type="GO" id="GO:0018845">
    <property type="term" value="F:2-hydroxychromene-2-carboxylate isomerase activity"/>
    <property type="evidence" value="ECO:0007669"/>
    <property type="project" value="UniProtKB-UniRule"/>
</dbReference>